<dbReference type="GO" id="GO:0016651">
    <property type="term" value="F:oxidoreductase activity, acting on NAD(P)H"/>
    <property type="evidence" value="ECO:0007669"/>
    <property type="project" value="TreeGrafter"/>
</dbReference>
<dbReference type="PANTHER" id="PTHR48106">
    <property type="entry name" value="QUINONE OXIDOREDUCTASE PIG3-RELATED"/>
    <property type="match status" value="1"/>
</dbReference>
<dbReference type="Pfam" id="PF00107">
    <property type="entry name" value="ADH_zinc_N"/>
    <property type="match status" value="1"/>
</dbReference>
<dbReference type="SUPFAM" id="SSF51735">
    <property type="entry name" value="NAD(P)-binding Rossmann-fold domains"/>
    <property type="match status" value="1"/>
</dbReference>
<dbReference type="Proteomes" id="UP000030651">
    <property type="component" value="Unassembled WGS sequence"/>
</dbReference>
<dbReference type="eggNOG" id="KOG1198">
    <property type="taxonomic scope" value="Eukaryota"/>
</dbReference>
<name>W3WL87_PESFW</name>
<feature type="domain" description="Enoyl reductase (ER)" evidence="3">
    <location>
        <begin position="11"/>
        <end position="331"/>
    </location>
</feature>
<dbReference type="KEGG" id="pfy:PFICI_13159"/>
<dbReference type="EMBL" id="KI912119">
    <property type="protein sequence ID" value="ETS74675.1"/>
    <property type="molecule type" value="Genomic_DNA"/>
</dbReference>
<evidence type="ECO:0000313" key="5">
    <source>
        <dbReference type="Proteomes" id="UP000030651"/>
    </source>
</evidence>
<dbReference type="InterPro" id="IPR020843">
    <property type="entry name" value="ER"/>
</dbReference>
<sequence>MRAVRVRNGKGDADALYISENEPDPVAGPGQILVHIKAFGLNRMDIMQREDKYPYPLLPESGEFMGVEFSGVVKAIGVECRSDFKIDDAVFGLAYGSAYAEQIAVSENMLMHKPPSLDFETAAGIPETYFTAIQAVHLVGALQSGQDVIVHAGASGVGQAVIQVAKHGGARTVFTTAGSDAKTELCKSLGANFACNYRKDEDFAQVVGRETKGRGVDLIIDLVGHDYWDRNIASLAMDSKIVLVALMSGGVIDEFNLRKLMNKRIWVMATTLRTRSKEYQKQLRDRFVELALPGLADGTMRITVDKVYSWKQVGEAHKRMEANVNAGKIICVVD</sequence>
<accession>W3WL87</accession>
<dbReference type="AlphaFoldDB" id="W3WL87"/>
<dbReference type="OMA" id="MQREDRY"/>
<evidence type="ECO:0000259" key="3">
    <source>
        <dbReference type="SMART" id="SM00829"/>
    </source>
</evidence>
<dbReference type="GO" id="GO:0070402">
    <property type="term" value="F:NADPH binding"/>
    <property type="evidence" value="ECO:0007669"/>
    <property type="project" value="TreeGrafter"/>
</dbReference>
<dbReference type="NCBIfam" id="TIGR02824">
    <property type="entry name" value="quinone_pig3"/>
    <property type="match status" value="1"/>
</dbReference>
<dbReference type="Gene3D" id="3.90.180.10">
    <property type="entry name" value="Medium-chain alcohol dehydrogenases, catalytic domain"/>
    <property type="match status" value="1"/>
</dbReference>
<dbReference type="SUPFAM" id="SSF50129">
    <property type="entry name" value="GroES-like"/>
    <property type="match status" value="1"/>
</dbReference>
<dbReference type="Gene3D" id="3.40.50.720">
    <property type="entry name" value="NAD(P)-binding Rossmann-like Domain"/>
    <property type="match status" value="1"/>
</dbReference>
<dbReference type="OrthoDB" id="203908at2759"/>
<protein>
    <recommendedName>
        <fullName evidence="3">Enoyl reductase (ER) domain-containing protein</fullName>
    </recommendedName>
</protein>
<evidence type="ECO:0000313" key="4">
    <source>
        <dbReference type="EMBL" id="ETS74675.1"/>
    </source>
</evidence>
<dbReference type="InterPro" id="IPR036291">
    <property type="entry name" value="NAD(P)-bd_dom_sf"/>
</dbReference>
<dbReference type="CDD" id="cd05276">
    <property type="entry name" value="p53_inducible_oxidoreductase"/>
    <property type="match status" value="1"/>
</dbReference>
<keyword evidence="5" id="KW-1185">Reference proteome</keyword>
<dbReference type="InParanoid" id="W3WL87"/>
<gene>
    <name evidence="4" type="ORF">PFICI_13159</name>
</gene>
<dbReference type="Pfam" id="PF08240">
    <property type="entry name" value="ADH_N"/>
    <property type="match status" value="1"/>
</dbReference>
<dbReference type="RefSeq" id="XP_007839931.1">
    <property type="nucleotide sequence ID" value="XM_007841740.1"/>
</dbReference>
<organism evidence="4 5">
    <name type="scientific">Pestalotiopsis fici (strain W106-1 / CGMCC3.15140)</name>
    <dbReference type="NCBI Taxonomy" id="1229662"/>
    <lineage>
        <taxon>Eukaryota</taxon>
        <taxon>Fungi</taxon>
        <taxon>Dikarya</taxon>
        <taxon>Ascomycota</taxon>
        <taxon>Pezizomycotina</taxon>
        <taxon>Sordariomycetes</taxon>
        <taxon>Xylariomycetidae</taxon>
        <taxon>Amphisphaeriales</taxon>
        <taxon>Sporocadaceae</taxon>
        <taxon>Pestalotiopsis</taxon>
    </lineage>
</organism>
<evidence type="ECO:0000256" key="2">
    <source>
        <dbReference type="ARBA" id="ARBA00023002"/>
    </source>
</evidence>
<dbReference type="InterPro" id="IPR013154">
    <property type="entry name" value="ADH-like_N"/>
</dbReference>
<dbReference type="HOGENOM" id="CLU_026673_3_4_1"/>
<dbReference type="GeneID" id="19278172"/>
<evidence type="ECO:0000256" key="1">
    <source>
        <dbReference type="ARBA" id="ARBA00022857"/>
    </source>
</evidence>
<proteinExistence type="predicted"/>
<dbReference type="InterPro" id="IPR011032">
    <property type="entry name" value="GroES-like_sf"/>
</dbReference>
<keyword evidence="2" id="KW-0560">Oxidoreductase</keyword>
<dbReference type="InterPro" id="IPR013149">
    <property type="entry name" value="ADH-like_C"/>
</dbReference>
<dbReference type="InterPro" id="IPR014189">
    <property type="entry name" value="Quinone_OxRdtase_PIG3"/>
</dbReference>
<reference evidence="5" key="1">
    <citation type="journal article" date="2015" name="BMC Genomics">
        <title>Genomic and transcriptomic analysis of the endophytic fungus Pestalotiopsis fici reveals its lifestyle and high potential for synthesis of natural products.</title>
        <authorList>
            <person name="Wang X."/>
            <person name="Zhang X."/>
            <person name="Liu L."/>
            <person name="Xiang M."/>
            <person name="Wang W."/>
            <person name="Sun X."/>
            <person name="Che Y."/>
            <person name="Guo L."/>
            <person name="Liu G."/>
            <person name="Guo L."/>
            <person name="Wang C."/>
            <person name="Yin W.B."/>
            <person name="Stadler M."/>
            <person name="Zhang X."/>
            <person name="Liu X."/>
        </authorList>
    </citation>
    <scope>NUCLEOTIDE SEQUENCE [LARGE SCALE GENOMIC DNA]</scope>
    <source>
        <strain evidence="5">W106-1 / CGMCC3.15140</strain>
    </source>
</reference>
<dbReference type="SMART" id="SM00829">
    <property type="entry name" value="PKS_ER"/>
    <property type="match status" value="1"/>
</dbReference>
<keyword evidence="1" id="KW-0521">NADP</keyword>
<dbReference type="PANTHER" id="PTHR48106:SF18">
    <property type="entry name" value="QUINONE OXIDOREDUCTASE PIG3"/>
    <property type="match status" value="1"/>
</dbReference>